<dbReference type="InterPro" id="IPR008936">
    <property type="entry name" value="Rho_GTPase_activation_prot"/>
</dbReference>
<dbReference type="InterPro" id="IPR039767">
    <property type="entry name" value="RALBP1"/>
</dbReference>
<dbReference type="PANTHER" id="PTHR12783">
    <property type="entry name" value="RALA BINDING PROTEIN 1 RALBP1"/>
    <property type="match status" value="1"/>
</dbReference>
<evidence type="ECO:0000259" key="1">
    <source>
        <dbReference type="PROSITE" id="PS50238"/>
    </source>
</evidence>
<dbReference type="EMBL" id="UYWY01021931">
    <property type="protein sequence ID" value="VDM45174.1"/>
    <property type="molecule type" value="Genomic_DNA"/>
</dbReference>
<dbReference type="InterPro" id="IPR000198">
    <property type="entry name" value="RhoGAP_dom"/>
</dbReference>
<dbReference type="Pfam" id="PF00620">
    <property type="entry name" value="RhoGAP"/>
    <property type="match status" value="1"/>
</dbReference>
<dbReference type="AlphaFoldDB" id="A0A183UZD3"/>
<dbReference type="Proteomes" id="UP000050794">
    <property type="component" value="Unassembled WGS sequence"/>
</dbReference>
<dbReference type="PANTHER" id="PTHR12783:SF5">
    <property type="entry name" value="RALA-BINDING PROTEIN 1"/>
    <property type="match status" value="1"/>
</dbReference>
<organism evidence="3 4">
    <name type="scientific">Toxocara canis</name>
    <name type="common">Canine roundworm</name>
    <dbReference type="NCBI Taxonomy" id="6265"/>
    <lineage>
        <taxon>Eukaryota</taxon>
        <taxon>Metazoa</taxon>
        <taxon>Ecdysozoa</taxon>
        <taxon>Nematoda</taxon>
        <taxon>Chromadorea</taxon>
        <taxon>Rhabditida</taxon>
        <taxon>Spirurina</taxon>
        <taxon>Ascaridomorpha</taxon>
        <taxon>Ascaridoidea</taxon>
        <taxon>Toxocaridae</taxon>
        <taxon>Toxocara</taxon>
    </lineage>
</organism>
<dbReference type="GO" id="GO:0005096">
    <property type="term" value="F:GTPase activator activity"/>
    <property type="evidence" value="ECO:0007669"/>
    <property type="project" value="InterPro"/>
</dbReference>
<accession>A0A183UZD3</accession>
<dbReference type="SMART" id="SM00324">
    <property type="entry name" value="RhoGAP"/>
    <property type="match status" value="1"/>
</dbReference>
<sequence>MQRRERGVFGVPLAVAVSRMRSHDGVPLPVVIRQCIDYVNEHGLEVEGIYRISAPKSRLDGLENVANSRRPVPLSDVHDAAGLLKRFLRQLPHSVLTDEMRSTFEKIAAECPCRSLPACRCLVADLLKAQLSKLPPENYTLLAYVFVHAQQIVAHRNRNKMSIAALGLLLQATLNISQQLLRIFLTNASDKLNEDDSASVYHYSLSVAFSRIFFCIRFDGRAITQW</sequence>
<evidence type="ECO:0000313" key="3">
    <source>
        <dbReference type="Proteomes" id="UP000050794"/>
    </source>
</evidence>
<dbReference type="SUPFAM" id="SSF48350">
    <property type="entry name" value="GTPase activation domain, GAP"/>
    <property type="match status" value="1"/>
</dbReference>
<dbReference type="GO" id="GO:0031267">
    <property type="term" value="F:small GTPase binding"/>
    <property type="evidence" value="ECO:0007669"/>
    <property type="project" value="InterPro"/>
</dbReference>
<proteinExistence type="predicted"/>
<evidence type="ECO:0000313" key="2">
    <source>
        <dbReference type="EMBL" id="VDM45174.1"/>
    </source>
</evidence>
<dbReference type="Gene3D" id="1.10.555.10">
    <property type="entry name" value="Rho GTPase activation protein"/>
    <property type="match status" value="1"/>
</dbReference>
<evidence type="ECO:0000313" key="4">
    <source>
        <dbReference type="WBParaSite" id="TCNE_0001385301-mRNA-1"/>
    </source>
</evidence>
<reference evidence="4" key="1">
    <citation type="submission" date="2016-06" db="UniProtKB">
        <authorList>
            <consortium name="WormBaseParasite"/>
        </authorList>
    </citation>
    <scope>IDENTIFICATION</scope>
</reference>
<feature type="domain" description="Rho-GAP" evidence="1">
    <location>
        <begin position="11"/>
        <end position="213"/>
    </location>
</feature>
<protein>
    <submittedName>
        <fullName evidence="4">Rho-GAP domain-containing protein</fullName>
    </submittedName>
</protein>
<keyword evidence="3" id="KW-1185">Reference proteome</keyword>
<reference evidence="2 3" key="2">
    <citation type="submission" date="2018-11" db="EMBL/GenBank/DDBJ databases">
        <authorList>
            <consortium name="Pathogen Informatics"/>
        </authorList>
    </citation>
    <scope>NUCLEOTIDE SEQUENCE [LARGE SCALE GENOMIC DNA]</scope>
</reference>
<dbReference type="PROSITE" id="PS50238">
    <property type="entry name" value="RHOGAP"/>
    <property type="match status" value="1"/>
</dbReference>
<dbReference type="GO" id="GO:0007264">
    <property type="term" value="P:small GTPase-mediated signal transduction"/>
    <property type="evidence" value="ECO:0007669"/>
    <property type="project" value="InterPro"/>
</dbReference>
<name>A0A183UZD3_TOXCA</name>
<gene>
    <name evidence="2" type="ORF">TCNE_LOCUS13853</name>
</gene>
<dbReference type="WBParaSite" id="TCNE_0001385301-mRNA-1">
    <property type="protein sequence ID" value="TCNE_0001385301-mRNA-1"/>
    <property type="gene ID" value="TCNE_0001385301"/>
</dbReference>